<keyword evidence="6" id="KW-1185">Reference proteome</keyword>
<sequence>MNQTHQCQNPLHKDKDDVIEFFCFDQCCKEQKLLCYKCFQSDMHKDHRNKIYKLSSVNEQTKELNNLCSNLINDIKNQQIQLTNSIDELKFTLNHKFQLSFNNIQKFSFAQLESYFQGLLKFKQDQTLVQEEVLSLMQLTIQQVNETIKNLKLKQELYYQAPAEDQKKVIELQLQCTQLLNQNNLLKAQDIMNQTLRIDPNNKISLTENGKILLQKTEYFEAFHSFDRAVKIDPNYKEAINGLGDSLRGRNKFSDALKHYEKTLSLDQNNQQALIGKAHCLIKDRKFVDARKIFDNIQDKKNIEVIWGQAELLRMEGKDDAAISQYNQVLLINNEHIESLSGKGDCYRLKRQFDQAMEFLQKANKLNQKHVVTLVRIGDCLRQQQMYKEAINYYSEALSIDPQEQWASEKLVECQNLIRRRY</sequence>
<evidence type="ECO:0000313" key="5">
    <source>
        <dbReference type="EMBL" id="CAD8111589.1"/>
    </source>
</evidence>
<keyword evidence="4" id="KW-0175">Coiled coil</keyword>
<dbReference type="EMBL" id="CAJJDN010000098">
    <property type="protein sequence ID" value="CAD8111589.1"/>
    <property type="molecule type" value="Genomic_DNA"/>
</dbReference>
<keyword evidence="1" id="KW-0677">Repeat</keyword>
<dbReference type="Pfam" id="PF12895">
    <property type="entry name" value="ANAPC3"/>
    <property type="match status" value="1"/>
</dbReference>
<feature type="coiled-coil region" evidence="4">
    <location>
        <begin position="134"/>
        <end position="189"/>
    </location>
</feature>
<organism evidence="5 6">
    <name type="scientific">Paramecium sonneborni</name>
    <dbReference type="NCBI Taxonomy" id="65129"/>
    <lineage>
        <taxon>Eukaryota</taxon>
        <taxon>Sar</taxon>
        <taxon>Alveolata</taxon>
        <taxon>Ciliophora</taxon>
        <taxon>Intramacronucleata</taxon>
        <taxon>Oligohymenophorea</taxon>
        <taxon>Peniculida</taxon>
        <taxon>Parameciidae</taxon>
        <taxon>Paramecium</taxon>
    </lineage>
</organism>
<dbReference type="SMART" id="SM00028">
    <property type="entry name" value="TPR"/>
    <property type="match status" value="5"/>
</dbReference>
<evidence type="ECO:0000256" key="2">
    <source>
        <dbReference type="ARBA" id="ARBA00022803"/>
    </source>
</evidence>
<evidence type="ECO:0000256" key="4">
    <source>
        <dbReference type="SAM" id="Coils"/>
    </source>
</evidence>
<name>A0A8S1Q7U2_9CILI</name>
<dbReference type="InterPro" id="IPR019734">
    <property type="entry name" value="TPR_rpt"/>
</dbReference>
<evidence type="ECO:0000256" key="3">
    <source>
        <dbReference type="PROSITE-ProRule" id="PRU00339"/>
    </source>
</evidence>
<protein>
    <recommendedName>
        <fullName evidence="7">Tetratricopeptide repeat protein</fullName>
    </recommendedName>
</protein>
<dbReference type="Pfam" id="PF14559">
    <property type="entry name" value="TPR_19"/>
    <property type="match status" value="1"/>
</dbReference>
<evidence type="ECO:0008006" key="7">
    <source>
        <dbReference type="Google" id="ProtNLM"/>
    </source>
</evidence>
<evidence type="ECO:0000313" key="6">
    <source>
        <dbReference type="Proteomes" id="UP000692954"/>
    </source>
</evidence>
<feature type="repeat" description="TPR" evidence="3">
    <location>
        <begin position="237"/>
        <end position="270"/>
    </location>
</feature>
<feature type="repeat" description="TPR" evidence="3">
    <location>
        <begin position="203"/>
        <end position="236"/>
    </location>
</feature>
<dbReference type="PROSITE" id="PS50005">
    <property type="entry name" value="TPR"/>
    <property type="match status" value="4"/>
</dbReference>
<dbReference type="OrthoDB" id="66906at2759"/>
<dbReference type="PANTHER" id="PTHR44943:SF4">
    <property type="entry name" value="TPR REPEAT-CONTAINING PROTEIN MJ0798"/>
    <property type="match status" value="1"/>
</dbReference>
<dbReference type="CDD" id="cd19774">
    <property type="entry name" value="Bbox2_TRIM23_C-IX_rpt2"/>
    <property type="match status" value="1"/>
</dbReference>
<dbReference type="PANTHER" id="PTHR44943">
    <property type="entry name" value="CELLULOSE SYNTHASE OPERON PROTEIN C"/>
    <property type="match status" value="1"/>
</dbReference>
<feature type="repeat" description="TPR" evidence="3">
    <location>
        <begin position="371"/>
        <end position="404"/>
    </location>
</feature>
<proteinExistence type="predicted"/>
<accession>A0A8S1Q7U2</accession>
<keyword evidence="2 3" id="KW-0802">TPR repeat</keyword>
<feature type="repeat" description="TPR" evidence="3">
    <location>
        <begin position="337"/>
        <end position="370"/>
    </location>
</feature>
<evidence type="ECO:0000256" key="1">
    <source>
        <dbReference type="ARBA" id="ARBA00022737"/>
    </source>
</evidence>
<comment type="caution">
    <text evidence="5">The sequence shown here is derived from an EMBL/GenBank/DDBJ whole genome shotgun (WGS) entry which is preliminary data.</text>
</comment>
<dbReference type="Proteomes" id="UP000692954">
    <property type="component" value="Unassembled WGS sequence"/>
</dbReference>
<dbReference type="AlphaFoldDB" id="A0A8S1Q7U2"/>
<dbReference type="InterPro" id="IPR051685">
    <property type="entry name" value="Ycf3/AcsC/BcsC/TPR_MFPF"/>
</dbReference>
<gene>
    <name evidence="5" type="ORF">PSON_ATCC_30995.1.T0980150</name>
</gene>
<reference evidence="5" key="1">
    <citation type="submission" date="2021-01" db="EMBL/GenBank/DDBJ databases">
        <authorList>
            <consortium name="Genoscope - CEA"/>
            <person name="William W."/>
        </authorList>
    </citation>
    <scope>NUCLEOTIDE SEQUENCE</scope>
</reference>